<comment type="caution">
    <text evidence="1">The sequence shown here is derived from an EMBL/GenBank/DDBJ whole genome shotgun (WGS) entry which is preliminary data.</text>
</comment>
<dbReference type="CDD" id="cd13585">
    <property type="entry name" value="PBP2_TMBP_like"/>
    <property type="match status" value="1"/>
</dbReference>
<keyword evidence="2" id="KW-1185">Reference proteome</keyword>
<evidence type="ECO:0000313" key="2">
    <source>
        <dbReference type="Proteomes" id="UP000763557"/>
    </source>
</evidence>
<protein>
    <submittedName>
        <fullName evidence="1">Sn-glycerol-3-phosphate-binding periplasmic protein UgpB</fullName>
    </submittedName>
</protein>
<dbReference type="InterPro" id="IPR050490">
    <property type="entry name" value="Bact_solute-bd_prot1"/>
</dbReference>
<dbReference type="InterPro" id="IPR006059">
    <property type="entry name" value="SBP"/>
</dbReference>
<dbReference type="EMBL" id="JAAATY010000022">
    <property type="protein sequence ID" value="NRN68821.1"/>
    <property type="molecule type" value="Genomic_DNA"/>
</dbReference>
<dbReference type="Pfam" id="PF01547">
    <property type="entry name" value="SBP_bac_1"/>
    <property type="match status" value="1"/>
</dbReference>
<evidence type="ECO:0000313" key="1">
    <source>
        <dbReference type="EMBL" id="NRN68821.1"/>
    </source>
</evidence>
<gene>
    <name evidence="1" type="ORF">GC106_60760</name>
</gene>
<dbReference type="PANTHER" id="PTHR43649">
    <property type="entry name" value="ARABINOSE-BINDING PROTEIN-RELATED"/>
    <property type="match status" value="1"/>
</dbReference>
<sequence>MRVALLALLLVVAGCSGGGGGNGEVNLRMTVWTSEKTQLALFDEIAGEYRRQHPDVKSITFDVVPFDRYNTALTTQLAGSNPPDLAWILERDAPDFVQSGALVNLSKVLTDPQELTPAATKLWQKNGELYAYPFSTSPFGMFYNKDLFAQAGITETPEQAQAAGRWTWETAMRMAAQVVARVPGKSGLVIRDFEYKMWVTLASVWRGFGADAWPRDGKACGFTTPEMVTAMTFLHKAIFTDKALPGPGTTADFFAGQSGMTVAQISRAGLLKEKPFEWGIVPLPAGPKANAQVIGQAGIGVPVKGKQKEAAADFLKFFTSPENSAKLSQFFPPARESLVNAQSLAKVSPLFSAEQLQNVVVNGIRTGEVLPAHTNSAKINSLVQSALDPLWKPDANVPAVLDGVCKAINPVLSQ</sequence>
<organism evidence="1 2">
    <name type="scientific">Kibdelosporangium persicum</name>
    <dbReference type="NCBI Taxonomy" id="2698649"/>
    <lineage>
        <taxon>Bacteria</taxon>
        <taxon>Bacillati</taxon>
        <taxon>Actinomycetota</taxon>
        <taxon>Actinomycetes</taxon>
        <taxon>Pseudonocardiales</taxon>
        <taxon>Pseudonocardiaceae</taxon>
        <taxon>Kibdelosporangium</taxon>
    </lineage>
</organism>
<dbReference type="SUPFAM" id="SSF53850">
    <property type="entry name" value="Periplasmic binding protein-like II"/>
    <property type="match status" value="1"/>
</dbReference>
<reference evidence="1 2" key="1">
    <citation type="submission" date="2020-01" db="EMBL/GenBank/DDBJ databases">
        <title>Kibdelosporangium persica a novel Actinomycetes from a hot desert in Iran.</title>
        <authorList>
            <person name="Safaei N."/>
            <person name="Zaburannyi N."/>
            <person name="Mueller R."/>
            <person name="Wink J."/>
        </authorList>
    </citation>
    <scope>NUCLEOTIDE SEQUENCE [LARGE SCALE GENOMIC DNA]</scope>
    <source>
        <strain evidence="1 2">4NS15</strain>
    </source>
</reference>
<dbReference type="PROSITE" id="PS51257">
    <property type="entry name" value="PROKAR_LIPOPROTEIN"/>
    <property type="match status" value="1"/>
</dbReference>
<dbReference type="RefSeq" id="WP_173138351.1">
    <property type="nucleotide sequence ID" value="NZ_CBCSGW010000073.1"/>
</dbReference>
<dbReference type="Proteomes" id="UP000763557">
    <property type="component" value="Unassembled WGS sequence"/>
</dbReference>
<dbReference type="Gene3D" id="3.40.190.10">
    <property type="entry name" value="Periplasmic binding protein-like II"/>
    <property type="match status" value="1"/>
</dbReference>
<accession>A0ABX2FD72</accession>
<dbReference type="PANTHER" id="PTHR43649:SF12">
    <property type="entry name" value="DIACETYLCHITOBIOSE BINDING PROTEIN DASA"/>
    <property type="match status" value="1"/>
</dbReference>
<name>A0ABX2FD72_9PSEU</name>
<proteinExistence type="predicted"/>